<evidence type="ECO:0000313" key="1">
    <source>
        <dbReference type="EMBL" id="PJE64268.1"/>
    </source>
</evidence>
<dbReference type="Gene3D" id="3.90.70.10">
    <property type="entry name" value="Cysteine proteinases"/>
    <property type="match status" value="1"/>
</dbReference>
<sequence length="217" mass="25064">MKSNKDIPFFESTDNLHCFQACLKMVLAYWTPNKEYTFKKLDEISSHTEGKWTWQGSSLLYLAKNKFDIINIENLDYSLFARDGKEYLKTIWSDDIYKTQDIYSNLNKEQEIAKQLIKNKNIKLQNKEIQFSDILYLFDDGYIILVSVNPCTLRGEEGYSSHMVVITDIQENTVTFHDPGPPGEPHKSISRDIFKSAITKPLKEDGNVIGLKYISGV</sequence>
<evidence type="ECO:0000313" key="2">
    <source>
        <dbReference type="Proteomes" id="UP000229098"/>
    </source>
</evidence>
<evidence type="ECO:0008006" key="3">
    <source>
        <dbReference type="Google" id="ProtNLM"/>
    </source>
</evidence>
<organism evidence="1 2">
    <name type="scientific">Candidatus Ryanbacteria bacterium CG10_big_fil_rev_8_21_14_0_10_43_42</name>
    <dbReference type="NCBI Taxonomy" id="1974864"/>
    <lineage>
        <taxon>Bacteria</taxon>
        <taxon>Candidatus Ryaniibacteriota</taxon>
    </lineage>
</organism>
<reference evidence="2" key="1">
    <citation type="submission" date="2017-09" db="EMBL/GenBank/DDBJ databases">
        <title>Depth-based differentiation of microbial function through sediment-hosted aquifers and enrichment of novel symbionts in the deep terrestrial subsurface.</title>
        <authorList>
            <person name="Probst A.J."/>
            <person name="Ladd B."/>
            <person name="Jarett J.K."/>
            <person name="Geller-Mcgrath D.E."/>
            <person name="Sieber C.M.K."/>
            <person name="Emerson J.B."/>
            <person name="Anantharaman K."/>
            <person name="Thomas B.C."/>
            <person name="Malmstrom R."/>
            <person name="Stieglmeier M."/>
            <person name="Klingl A."/>
            <person name="Woyke T."/>
            <person name="Ryan C.M."/>
            <person name="Banfield J.F."/>
        </authorList>
    </citation>
    <scope>NUCLEOTIDE SEQUENCE [LARGE SCALE GENOMIC DNA]</scope>
</reference>
<proteinExistence type="predicted"/>
<protein>
    <recommendedName>
        <fullName evidence="3">Peptidase C39-like domain-containing protein</fullName>
    </recommendedName>
</protein>
<dbReference type="EMBL" id="PFEF01000007">
    <property type="protein sequence ID" value="PJE64268.1"/>
    <property type="molecule type" value="Genomic_DNA"/>
</dbReference>
<name>A0A2M8KWG1_9BACT</name>
<dbReference type="AlphaFoldDB" id="A0A2M8KWG1"/>
<comment type="caution">
    <text evidence="1">The sequence shown here is derived from an EMBL/GenBank/DDBJ whole genome shotgun (WGS) entry which is preliminary data.</text>
</comment>
<gene>
    <name evidence="1" type="ORF">COU90_03565</name>
</gene>
<accession>A0A2M8KWG1</accession>
<dbReference type="Proteomes" id="UP000229098">
    <property type="component" value="Unassembled WGS sequence"/>
</dbReference>